<organism evidence="8 10">
    <name type="scientific">Punica granatum</name>
    <name type="common">Pomegranate</name>
    <dbReference type="NCBI Taxonomy" id="22663"/>
    <lineage>
        <taxon>Eukaryota</taxon>
        <taxon>Viridiplantae</taxon>
        <taxon>Streptophyta</taxon>
        <taxon>Embryophyta</taxon>
        <taxon>Tracheophyta</taxon>
        <taxon>Spermatophyta</taxon>
        <taxon>Magnoliopsida</taxon>
        <taxon>eudicotyledons</taxon>
        <taxon>Gunneridae</taxon>
        <taxon>Pentapetalae</taxon>
        <taxon>rosids</taxon>
        <taxon>malvids</taxon>
        <taxon>Myrtales</taxon>
        <taxon>Lythraceae</taxon>
        <taxon>Punica</taxon>
    </lineage>
</organism>
<feature type="domain" description="Reticulon" evidence="7">
    <location>
        <begin position="21"/>
        <end position="207"/>
    </location>
</feature>
<reference evidence="9 11" key="3">
    <citation type="submission" date="2017-11" db="EMBL/GenBank/DDBJ databases">
        <title>De-novo sequencing of pomegranate (Punica granatum L.) genome.</title>
        <authorList>
            <person name="Akparov Z."/>
            <person name="Amiraslanov A."/>
            <person name="Hajiyeva S."/>
            <person name="Abbasov M."/>
            <person name="Kaur K."/>
            <person name="Hamwieh A."/>
            <person name="Solovyev V."/>
            <person name="Salamov A."/>
            <person name="Braich B."/>
            <person name="Kosarev P."/>
            <person name="Mahmoud A."/>
            <person name="Hajiyev E."/>
            <person name="Babayeva S."/>
            <person name="Izzatullayeva V."/>
            <person name="Mammadov A."/>
            <person name="Mammadov A."/>
            <person name="Sharifova S."/>
            <person name="Ojaghi J."/>
            <person name="Eynullazada K."/>
            <person name="Bayramov B."/>
            <person name="Abdulazimova A."/>
            <person name="Shahmuradov I."/>
        </authorList>
    </citation>
    <scope>NUCLEOTIDE SEQUENCE [LARGE SCALE GENOMIC DNA]</scope>
    <source>
        <strain evidence="9">AG2017</strain>
        <strain evidence="11">cv. AG2017</strain>
        <tissue evidence="9">Leaf</tissue>
    </source>
</reference>
<dbReference type="PANTHER" id="PTHR10994:SF154">
    <property type="entry name" value="RETICULON-LIKE PROTEIN B11"/>
    <property type="match status" value="1"/>
</dbReference>
<dbReference type="OrthoDB" id="567788at2759"/>
<comment type="subcellular location">
    <subcellularLocation>
        <location evidence="1 6">Endoplasmic reticulum membrane</location>
        <topology evidence="1 6">Multi-pass membrane protein</topology>
    </subcellularLocation>
</comment>
<dbReference type="EMBL" id="MTKT01002492">
    <property type="protein sequence ID" value="OWM79197.1"/>
    <property type="molecule type" value="Genomic_DNA"/>
</dbReference>
<gene>
    <name evidence="8" type="ORF">CDL15_Pgr003368</name>
    <name evidence="9" type="ORF">CRG98_046064</name>
</gene>
<evidence type="ECO:0000313" key="8">
    <source>
        <dbReference type="EMBL" id="OWM79197.1"/>
    </source>
</evidence>
<keyword evidence="3 6" id="KW-0256">Endoplasmic reticulum</keyword>
<evidence type="ECO:0000256" key="1">
    <source>
        <dbReference type="ARBA" id="ARBA00004477"/>
    </source>
</evidence>
<protein>
    <recommendedName>
        <fullName evidence="6">Reticulon-like protein</fullName>
    </recommendedName>
</protein>
<keyword evidence="4 6" id="KW-1133">Transmembrane helix</keyword>
<dbReference type="Proteomes" id="UP000233551">
    <property type="component" value="Unassembled WGS sequence"/>
</dbReference>
<evidence type="ECO:0000313" key="10">
    <source>
        <dbReference type="Proteomes" id="UP000197138"/>
    </source>
</evidence>
<dbReference type="GO" id="GO:0009617">
    <property type="term" value="P:response to bacterium"/>
    <property type="evidence" value="ECO:0007669"/>
    <property type="project" value="InterPro"/>
</dbReference>
<dbReference type="STRING" id="22663.A0A218X2H2"/>
<evidence type="ECO:0000313" key="11">
    <source>
        <dbReference type="Proteomes" id="UP000233551"/>
    </source>
</evidence>
<feature type="transmembrane region" description="Helical" evidence="6">
    <location>
        <begin position="135"/>
        <end position="163"/>
    </location>
</feature>
<evidence type="ECO:0000256" key="5">
    <source>
        <dbReference type="ARBA" id="ARBA00023136"/>
    </source>
</evidence>
<evidence type="ECO:0000259" key="7">
    <source>
        <dbReference type="PROSITE" id="PS50845"/>
    </source>
</evidence>
<dbReference type="GeneID" id="116197074"/>
<evidence type="ECO:0000256" key="4">
    <source>
        <dbReference type="ARBA" id="ARBA00022989"/>
    </source>
</evidence>
<evidence type="ECO:0000256" key="6">
    <source>
        <dbReference type="RuleBase" id="RU363132"/>
    </source>
</evidence>
<keyword evidence="11" id="KW-1185">Reference proteome</keyword>
<dbReference type="Proteomes" id="UP000197138">
    <property type="component" value="Unassembled WGS sequence"/>
</dbReference>
<evidence type="ECO:0000256" key="3">
    <source>
        <dbReference type="ARBA" id="ARBA00022824"/>
    </source>
</evidence>
<dbReference type="EMBL" id="PGOL01006560">
    <property type="protein sequence ID" value="PKI33508.1"/>
    <property type="molecule type" value="Genomic_DNA"/>
</dbReference>
<proteinExistence type="predicted"/>
<dbReference type="PROSITE" id="PS50845">
    <property type="entry name" value="RETICULON"/>
    <property type="match status" value="1"/>
</dbReference>
<keyword evidence="2 6" id="KW-0812">Transmembrane</keyword>
<name>A0A218X2H2_PUNGR</name>
<dbReference type="GO" id="GO:0005789">
    <property type="term" value="C:endoplasmic reticulum membrane"/>
    <property type="evidence" value="ECO:0007669"/>
    <property type="project" value="UniProtKB-SubCell"/>
</dbReference>
<reference evidence="8" key="2">
    <citation type="submission" date="2017-06" db="EMBL/GenBank/DDBJ databases">
        <title>The pomegranate genome and the genomics of punicalagin biosynthesis.</title>
        <authorList>
            <person name="Xu C."/>
        </authorList>
    </citation>
    <scope>NUCLEOTIDE SEQUENCE [LARGE SCALE GENOMIC DNA]</scope>
    <source>
        <tissue evidence="8">Fresh leaf</tissue>
    </source>
</reference>
<evidence type="ECO:0000256" key="2">
    <source>
        <dbReference type="ARBA" id="ARBA00022692"/>
    </source>
</evidence>
<evidence type="ECO:0000313" key="9">
    <source>
        <dbReference type="EMBL" id="PKI33508.1"/>
    </source>
</evidence>
<reference evidence="10" key="1">
    <citation type="journal article" date="2017" name="Plant J.">
        <title>The pomegranate (Punica granatum L.) genome and the genomics of punicalagin biosynthesis.</title>
        <authorList>
            <person name="Qin G."/>
            <person name="Xu C."/>
            <person name="Ming R."/>
            <person name="Tang H."/>
            <person name="Guyot R."/>
            <person name="Kramer E.M."/>
            <person name="Hu Y."/>
            <person name="Yi X."/>
            <person name="Qi Y."/>
            <person name="Xu X."/>
            <person name="Gao Z."/>
            <person name="Pan H."/>
            <person name="Jian J."/>
            <person name="Tian Y."/>
            <person name="Yue Z."/>
            <person name="Xu Y."/>
        </authorList>
    </citation>
    <scope>NUCLEOTIDE SEQUENCE [LARGE SCALE GENOMIC DNA]</scope>
    <source>
        <strain evidence="10">cv. Dabenzi</strain>
    </source>
</reference>
<keyword evidence="5 6" id="KW-0472">Membrane</keyword>
<dbReference type="Pfam" id="PF02453">
    <property type="entry name" value="Reticulon"/>
    <property type="match status" value="1"/>
</dbReference>
<comment type="caution">
    <text evidence="8">The sequence shown here is derived from an EMBL/GenBank/DDBJ whole genome shotgun (WGS) entry which is preliminary data.</text>
</comment>
<dbReference type="PANTHER" id="PTHR10994">
    <property type="entry name" value="RETICULON"/>
    <property type="match status" value="1"/>
</dbReference>
<dbReference type="AlphaFoldDB" id="A0A218X2H2"/>
<accession>A0A218X2H2</accession>
<sequence>MGESDPPRRLSVHQALGGGSVADVFLWRRWFGGSSVLVSAKMVWLLFERNGYNPLTFVANGLLLLVLILFFWAKSASLLNRPLPALPNLEISEKSITKVTNVLLQWINYALSIAQDITVNHNLKLFAQVSCGLYALYYIGGLFSFLTFAYIGIILLLSVPVFYDKCQDHVNDKLCVIHRFVQTQYKKIDDNILKKIPLPSSKAKKVQ</sequence>
<dbReference type="InterPro" id="IPR045064">
    <property type="entry name" value="Reticulon-like"/>
</dbReference>
<dbReference type="InterPro" id="IPR003388">
    <property type="entry name" value="Reticulon"/>
</dbReference>
<feature type="transmembrane region" description="Helical" evidence="6">
    <location>
        <begin position="54"/>
        <end position="73"/>
    </location>
</feature>